<gene>
    <name evidence="1" type="ORF">METZ01_LOCUS208684</name>
</gene>
<sequence length="97" mass="10539">MNKIAFTLLFGFIFSFSLLAVPCLSSALDKPVVMLFNVENSRGVLSSKSRLVKIAQSKISEILIQDFNLTIRDNPVAAVEANDKVGLAKIARAQIAT</sequence>
<name>A0A382EYM6_9ZZZZ</name>
<evidence type="ECO:0000313" key="1">
    <source>
        <dbReference type="EMBL" id="SVB55830.1"/>
    </source>
</evidence>
<proteinExistence type="predicted"/>
<dbReference type="AlphaFoldDB" id="A0A382EYM6"/>
<reference evidence="1" key="1">
    <citation type="submission" date="2018-05" db="EMBL/GenBank/DDBJ databases">
        <authorList>
            <person name="Lanie J.A."/>
            <person name="Ng W.-L."/>
            <person name="Kazmierczak K.M."/>
            <person name="Andrzejewski T.M."/>
            <person name="Davidsen T.M."/>
            <person name="Wayne K.J."/>
            <person name="Tettelin H."/>
            <person name="Glass J.I."/>
            <person name="Rusch D."/>
            <person name="Podicherti R."/>
            <person name="Tsui H.-C.T."/>
            <person name="Winkler M.E."/>
        </authorList>
    </citation>
    <scope>NUCLEOTIDE SEQUENCE</scope>
</reference>
<organism evidence="1">
    <name type="scientific">marine metagenome</name>
    <dbReference type="NCBI Taxonomy" id="408172"/>
    <lineage>
        <taxon>unclassified sequences</taxon>
        <taxon>metagenomes</taxon>
        <taxon>ecological metagenomes</taxon>
    </lineage>
</organism>
<protein>
    <submittedName>
        <fullName evidence="1">Uncharacterized protein</fullName>
    </submittedName>
</protein>
<dbReference type="EMBL" id="UINC01047051">
    <property type="protein sequence ID" value="SVB55830.1"/>
    <property type="molecule type" value="Genomic_DNA"/>
</dbReference>
<accession>A0A382EYM6</accession>